<dbReference type="GO" id="GO:0006120">
    <property type="term" value="P:mitochondrial electron transport, NADH to ubiquinone"/>
    <property type="evidence" value="ECO:0007669"/>
    <property type="project" value="TreeGrafter"/>
</dbReference>
<dbReference type="Pfam" id="PF00346">
    <property type="entry name" value="Complex1_49kDa"/>
    <property type="match status" value="1"/>
</dbReference>
<evidence type="ECO:0000313" key="11">
    <source>
        <dbReference type="EMBL" id="QPF97876.1"/>
    </source>
</evidence>
<dbReference type="GO" id="GO:0005739">
    <property type="term" value="C:mitochondrion"/>
    <property type="evidence" value="ECO:0007669"/>
    <property type="project" value="GOC"/>
</dbReference>
<evidence type="ECO:0000256" key="3">
    <source>
        <dbReference type="ARBA" id="ARBA00022967"/>
    </source>
</evidence>
<feature type="transmembrane region" description="Helical" evidence="9">
    <location>
        <begin position="6"/>
        <end position="24"/>
    </location>
</feature>
<name>A0A7S9H5U1_9SOLN</name>
<evidence type="ECO:0000259" key="10">
    <source>
        <dbReference type="Pfam" id="PF00346"/>
    </source>
</evidence>
<dbReference type="GO" id="GO:0016651">
    <property type="term" value="F:oxidoreductase activity, acting on NAD(P)H"/>
    <property type="evidence" value="ECO:0007669"/>
    <property type="project" value="InterPro"/>
</dbReference>
<comment type="function">
    <text evidence="5">Core subunit of the mitochondrial membrane respiratory chain NADH dehydrogenase (Complex I) that is believed to belong to the minimal assembly required for catalysis. Complex I functions in the transfer of electrons from NADH to the respiratory chain. The immediate electron acceptor for the enzyme is believed to be ubiquinone. Component of the iron-sulfur (IP) fragment of the enzyme.</text>
</comment>
<organism evidence="11">
    <name type="scientific">Solanum bukasovii</name>
    <dbReference type="NCBI Taxonomy" id="172263"/>
    <lineage>
        <taxon>Eukaryota</taxon>
        <taxon>Viridiplantae</taxon>
        <taxon>Streptophyta</taxon>
        <taxon>Embryophyta</taxon>
        <taxon>Tracheophyta</taxon>
        <taxon>Spermatophyta</taxon>
        <taxon>Magnoliopsida</taxon>
        <taxon>eudicotyledons</taxon>
        <taxon>Gunneridae</taxon>
        <taxon>Pentapetalae</taxon>
        <taxon>asterids</taxon>
        <taxon>lamiids</taxon>
        <taxon>Solanales</taxon>
        <taxon>Solanaceae</taxon>
        <taxon>Solanoideae</taxon>
        <taxon>Solaneae</taxon>
        <taxon>Solanum</taxon>
    </lineage>
</organism>
<gene>
    <name evidence="11" type="primary">nad7</name>
</gene>
<dbReference type="InterPro" id="IPR029014">
    <property type="entry name" value="NiFe-Hase_large"/>
</dbReference>
<evidence type="ECO:0000256" key="9">
    <source>
        <dbReference type="SAM" id="Phobius"/>
    </source>
</evidence>
<evidence type="ECO:0000256" key="8">
    <source>
        <dbReference type="RuleBase" id="RU003685"/>
    </source>
</evidence>
<protein>
    <recommendedName>
        <fullName evidence="6">NADH dehydrogenase [ubiquinone] iron-sulfur protein 2</fullName>
    </recommendedName>
    <alternativeName>
        <fullName evidence="7">NADH dehydrogenase subunit 7</fullName>
    </alternativeName>
</protein>
<reference evidence="11" key="1">
    <citation type="journal article" date="2021" name="Mitochondrial DNA Part B Resour">
        <title>Complete mitogenome assemblies from a panel of 13 diverse potato taxa.</title>
        <authorList>
            <person name="Achakkagari S.R."/>
            <person name="Bozan I."/>
            <person name="Anglin N.L."/>
            <person name="Ellis D."/>
            <person name="Tai H.H."/>
            <person name="Stromvik M.V."/>
        </authorList>
    </citation>
    <scope>NUCLEOTIDE SEQUENCE</scope>
    <source>
        <strain evidence="11">BUK2</strain>
    </source>
</reference>
<evidence type="ECO:0000256" key="2">
    <source>
        <dbReference type="ARBA" id="ARBA00022448"/>
    </source>
</evidence>
<evidence type="ECO:0000256" key="1">
    <source>
        <dbReference type="ARBA" id="ARBA00005769"/>
    </source>
</evidence>
<sequence>MHFWYWWYWTSSKGIISFLFLYFFPMTTKNRQIKNFTSNFGPQHPAAHGVSRSVLEMNGEVVERAEPHIGLLHRGTEKLIEYKTYLQALPYSDRSDYVSMMAQEHAHSSAVERLLNCEVPLRAQYIRVLFREITRISNHSLALTTHAMDVGASTPFLWAFEEREKLLEFYERVSGARMHASFIRPGGVAQDLPLGLCIDIDSFTQQFASRIDELEEMSTGNRIWKQRLVDIGTVTAQQAKDWGFSGVMLRGSGVCWDLRKAAPYDVHDQLDPDIPVGTRGDRYDRYCIRIEEMRQSVRIIVQCLNQMPSGMIKADDRKLCPPSRSRMKLSMESSIHHFEPYTEGFSVPAPSTYTAVEAPKGEFGVFLVSNGSNRPYRRKIRAPGFAHSQGLDSMSKHHMPADVVTIIGTQDIVSGEVDR</sequence>
<dbReference type="PANTHER" id="PTHR11993:SF10">
    <property type="entry name" value="NADH DEHYDROGENASE [UBIQUINONE] IRON-SULFUR PROTEIN 2, MITOCHONDRIAL"/>
    <property type="match status" value="1"/>
</dbReference>
<evidence type="ECO:0000256" key="7">
    <source>
        <dbReference type="ARBA" id="ARBA00082664"/>
    </source>
</evidence>
<keyword evidence="9" id="KW-0812">Transmembrane</keyword>
<comment type="similarity">
    <text evidence="1 8">Belongs to the complex I 49 kDa subunit family.</text>
</comment>
<keyword evidence="3 8" id="KW-1278">Translocase</keyword>
<keyword evidence="11" id="KW-0496">Mitochondrion</keyword>
<evidence type="ECO:0000256" key="6">
    <source>
        <dbReference type="ARBA" id="ARBA00071175"/>
    </source>
</evidence>
<dbReference type="EMBL" id="MW122985">
    <property type="protein sequence ID" value="QPF97876.1"/>
    <property type="molecule type" value="Genomic_DNA"/>
</dbReference>
<dbReference type="AlphaFoldDB" id="A0A7S9H5U1"/>
<keyword evidence="9" id="KW-0472">Membrane</keyword>
<dbReference type="InterPro" id="IPR014029">
    <property type="entry name" value="NADH_UbQ_OxRdtase_49kDa_CS"/>
</dbReference>
<dbReference type="Gene3D" id="1.10.645.10">
    <property type="entry name" value="Cytochrome-c3 Hydrogenase, chain B"/>
    <property type="match status" value="1"/>
</dbReference>
<keyword evidence="9" id="KW-1133">Transmembrane helix</keyword>
<dbReference type="GO" id="GO:0048038">
    <property type="term" value="F:quinone binding"/>
    <property type="evidence" value="ECO:0007669"/>
    <property type="project" value="InterPro"/>
</dbReference>
<geneLocation type="mitochondrion" evidence="11"/>
<keyword evidence="4 8" id="KW-0520">NAD</keyword>
<dbReference type="NCBIfam" id="TIGR01962">
    <property type="entry name" value="NuoD"/>
    <property type="match status" value="1"/>
</dbReference>
<dbReference type="GO" id="GO:0051287">
    <property type="term" value="F:NAD binding"/>
    <property type="evidence" value="ECO:0007669"/>
    <property type="project" value="InterPro"/>
</dbReference>
<dbReference type="FunFam" id="1.10.645.10:FF:000005">
    <property type="entry name" value="NADH-quinone oxidoreductase subunit D"/>
    <property type="match status" value="1"/>
</dbReference>
<dbReference type="NCBIfam" id="NF004739">
    <property type="entry name" value="PRK06075.1"/>
    <property type="match status" value="1"/>
</dbReference>
<keyword evidence="2 8" id="KW-0813">Transport</keyword>
<feature type="domain" description="NADH-quinone oxidoreductase subunit D" evidence="10">
    <location>
        <begin position="149"/>
        <end position="419"/>
    </location>
</feature>
<proteinExistence type="inferred from homology"/>
<dbReference type="PANTHER" id="PTHR11993">
    <property type="entry name" value="NADH-UBIQUINONE OXIDOREDUCTASE 49 KDA SUBUNIT"/>
    <property type="match status" value="1"/>
</dbReference>
<dbReference type="HAMAP" id="MF_01358">
    <property type="entry name" value="NDH1_NuoD"/>
    <property type="match status" value="1"/>
</dbReference>
<accession>A0A7S9H5U1</accession>
<dbReference type="PROSITE" id="PS00535">
    <property type="entry name" value="COMPLEX1_49K"/>
    <property type="match status" value="1"/>
</dbReference>
<dbReference type="SUPFAM" id="SSF56762">
    <property type="entry name" value="HydB/Nqo4-like"/>
    <property type="match status" value="1"/>
</dbReference>
<evidence type="ECO:0000256" key="4">
    <source>
        <dbReference type="ARBA" id="ARBA00023027"/>
    </source>
</evidence>
<dbReference type="InterPro" id="IPR001135">
    <property type="entry name" value="NADH_Q_OxRdtase_suD"/>
</dbReference>
<evidence type="ECO:0000256" key="5">
    <source>
        <dbReference type="ARBA" id="ARBA00057456"/>
    </source>
</evidence>
<dbReference type="InterPro" id="IPR022885">
    <property type="entry name" value="NDH1_su_D/H"/>
</dbReference>